<dbReference type="PANTHER" id="PTHR11918">
    <property type="entry name" value="RADICAL SAM PROTEINS"/>
    <property type="match status" value="1"/>
</dbReference>
<organism evidence="2 3">
    <name type="scientific">Trifolium medium</name>
    <dbReference type="NCBI Taxonomy" id="97028"/>
    <lineage>
        <taxon>Eukaryota</taxon>
        <taxon>Viridiplantae</taxon>
        <taxon>Streptophyta</taxon>
        <taxon>Embryophyta</taxon>
        <taxon>Tracheophyta</taxon>
        <taxon>Spermatophyta</taxon>
        <taxon>Magnoliopsida</taxon>
        <taxon>eudicotyledons</taxon>
        <taxon>Gunneridae</taxon>
        <taxon>Pentapetalae</taxon>
        <taxon>rosids</taxon>
        <taxon>fabids</taxon>
        <taxon>Fabales</taxon>
        <taxon>Fabaceae</taxon>
        <taxon>Papilionoideae</taxon>
        <taxon>50 kb inversion clade</taxon>
        <taxon>NPAAA clade</taxon>
        <taxon>Hologalegina</taxon>
        <taxon>IRL clade</taxon>
        <taxon>Trifolieae</taxon>
        <taxon>Trifolium</taxon>
    </lineage>
</organism>
<evidence type="ECO:0000313" key="2">
    <source>
        <dbReference type="EMBL" id="MCH99227.1"/>
    </source>
</evidence>
<accession>A0A392NH81</accession>
<protein>
    <submittedName>
        <fullName evidence="2">Threonylcarbamoyladenosine tRNA methylthiotransferase-like</fullName>
    </submittedName>
</protein>
<evidence type="ECO:0000256" key="1">
    <source>
        <dbReference type="ARBA" id="ARBA00022679"/>
    </source>
</evidence>
<dbReference type="PANTHER" id="PTHR11918:SF45">
    <property type="entry name" value="THREONYLCARBAMOYLADENOSINE TRNA METHYLTHIOTRANSFERASE"/>
    <property type="match status" value="1"/>
</dbReference>
<dbReference type="Proteomes" id="UP000265520">
    <property type="component" value="Unassembled WGS sequence"/>
</dbReference>
<comment type="caution">
    <text evidence="2">The sequence shown here is derived from an EMBL/GenBank/DDBJ whole genome shotgun (WGS) entry which is preliminary data.</text>
</comment>
<dbReference type="EMBL" id="LXQA010039728">
    <property type="protein sequence ID" value="MCH99227.1"/>
    <property type="molecule type" value="Genomic_DNA"/>
</dbReference>
<gene>
    <name evidence="2" type="ORF">A2U01_0020238</name>
</gene>
<evidence type="ECO:0000313" key="3">
    <source>
        <dbReference type="Proteomes" id="UP000265520"/>
    </source>
</evidence>
<dbReference type="GO" id="GO:0005783">
    <property type="term" value="C:endoplasmic reticulum"/>
    <property type="evidence" value="ECO:0007669"/>
    <property type="project" value="TreeGrafter"/>
</dbReference>
<dbReference type="AlphaFoldDB" id="A0A392NH81"/>
<proteinExistence type="predicted"/>
<sequence>MKKVPSNVVKRRSRELTNVFEAFTPYSGMEGKVERIWITDIASDGVHLNLQHFSVGRYLLPYHSRGLKGA</sequence>
<name>A0A392NH81_9FABA</name>
<keyword evidence="1 2" id="KW-0808">Transferase</keyword>
<feature type="non-terminal residue" evidence="2">
    <location>
        <position position="70"/>
    </location>
</feature>
<dbReference type="GO" id="GO:0035598">
    <property type="term" value="F:tRNA (N(6)-L-threonylcarbamoyladenosine(37)-C(2))-methylthiotransferase activity"/>
    <property type="evidence" value="ECO:0007669"/>
    <property type="project" value="TreeGrafter"/>
</dbReference>
<keyword evidence="3" id="KW-1185">Reference proteome</keyword>
<reference evidence="2 3" key="1">
    <citation type="journal article" date="2018" name="Front. Plant Sci.">
        <title>Red Clover (Trifolium pratense) and Zigzag Clover (T. medium) - A Picture of Genomic Similarities and Differences.</title>
        <authorList>
            <person name="Dluhosova J."/>
            <person name="Istvanek J."/>
            <person name="Nedelnik J."/>
            <person name="Repkova J."/>
        </authorList>
    </citation>
    <scope>NUCLEOTIDE SEQUENCE [LARGE SCALE GENOMIC DNA]</scope>
    <source>
        <strain evidence="3">cv. 10/8</strain>
        <tissue evidence="2">Leaf</tissue>
    </source>
</reference>